<accession>A0A9P9JKC0</accession>
<dbReference type="EMBL" id="JAGMUU010000001">
    <property type="protein sequence ID" value="KAH7161995.1"/>
    <property type="molecule type" value="Genomic_DNA"/>
</dbReference>
<gene>
    <name evidence="1" type="ORF">B0J13DRAFT_632764</name>
</gene>
<keyword evidence="2" id="KW-1185">Reference proteome</keyword>
<dbReference type="OrthoDB" id="5216135at2759"/>
<reference evidence="1" key="1">
    <citation type="journal article" date="2021" name="Nat. Commun.">
        <title>Genetic determinants of endophytism in the Arabidopsis root mycobiome.</title>
        <authorList>
            <person name="Mesny F."/>
            <person name="Miyauchi S."/>
            <person name="Thiergart T."/>
            <person name="Pickel B."/>
            <person name="Atanasova L."/>
            <person name="Karlsson M."/>
            <person name="Huettel B."/>
            <person name="Barry K.W."/>
            <person name="Haridas S."/>
            <person name="Chen C."/>
            <person name="Bauer D."/>
            <person name="Andreopoulos W."/>
            <person name="Pangilinan J."/>
            <person name="LaButti K."/>
            <person name="Riley R."/>
            <person name="Lipzen A."/>
            <person name="Clum A."/>
            <person name="Drula E."/>
            <person name="Henrissat B."/>
            <person name="Kohler A."/>
            <person name="Grigoriev I.V."/>
            <person name="Martin F.M."/>
            <person name="Hacquard S."/>
        </authorList>
    </citation>
    <scope>NUCLEOTIDE SEQUENCE</scope>
    <source>
        <strain evidence="1">MPI-CAGE-AT-0021</strain>
    </source>
</reference>
<name>A0A9P9JKC0_9HYPO</name>
<evidence type="ECO:0000313" key="2">
    <source>
        <dbReference type="Proteomes" id="UP000717696"/>
    </source>
</evidence>
<proteinExistence type="predicted"/>
<protein>
    <submittedName>
        <fullName evidence="1">Uncharacterized protein</fullName>
    </submittedName>
</protein>
<organism evidence="1 2">
    <name type="scientific">Dactylonectria estremocensis</name>
    <dbReference type="NCBI Taxonomy" id="1079267"/>
    <lineage>
        <taxon>Eukaryota</taxon>
        <taxon>Fungi</taxon>
        <taxon>Dikarya</taxon>
        <taxon>Ascomycota</taxon>
        <taxon>Pezizomycotina</taxon>
        <taxon>Sordariomycetes</taxon>
        <taxon>Hypocreomycetidae</taxon>
        <taxon>Hypocreales</taxon>
        <taxon>Nectriaceae</taxon>
        <taxon>Dactylonectria</taxon>
    </lineage>
</organism>
<sequence>MKPDKNVFKDIVASTSQLADDIRRQATRTDTQDNDELNRSIRIILARLYSAIVCLGENKAHPPAPNKAIVGAYRCFFEPIHALSELPNGDFLAARMFLYLASAFVHEKSLNLRFSESKAPGATAFLYEFCVELDDALLDPLRRIWANGDKCNDFDWVFSDHPVQRWVAREGSKGDGFRYSELVQALSADELTALGGGRGRRWLWSAPGDEQGWKPFSGKLLDVSDDDKVKVVWQCVGTDGPIREDRIYRTVSKDACEESSKSVEVLPRSRQFIFDARQIAKPLVHKQKVSLLGRILFRAGVPAEVREMIWRHMDEPPKESTYLSGFDIAAAYAPFPKSPEPCTDCETRKAKGKDISLKYTCPEKNIYLWNLGLRLFHVFHQRSRTGWWPCKEGSGCSGHHDDDDWQILDSETLSSLLDDINNERSDTYTELCDEDGEQIPLRFQTSLNEDEARREGSRPVEDSVREEELMRGIRALMGTIKHKDVIAGQWAYLCRSSGSPTDTSLAPVTCGPEVLKEE</sequence>
<dbReference type="AlphaFoldDB" id="A0A9P9JKC0"/>
<comment type="caution">
    <text evidence="1">The sequence shown here is derived from an EMBL/GenBank/DDBJ whole genome shotgun (WGS) entry which is preliminary data.</text>
</comment>
<evidence type="ECO:0000313" key="1">
    <source>
        <dbReference type="EMBL" id="KAH7161995.1"/>
    </source>
</evidence>
<dbReference type="Proteomes" id="UP000717696">
    <property type="component" value="Unassembled WGS sequence"/>
</dbReference>